<keyword evidence="2" id="KW-1185">Reference proteome</keyword>
<organism evidence="1 2">
    <name type="scientific">Quercus rubra</name>
    <name type="common">Northern red oak</name>
    <name type="synonym">Quercus borealis</name>
    <dbReference type="NCBI Taxonomy" id="3512"/>
    <lineage>
        <taxon>Eukaryota</taxon>
        <taxon>Viridiplantae</taxon>
        <taxon>Streptophyta</taxon>
        <taxon>Embryophyta</taxon>
        <taxon>Tracheophyta</taxon>
        <taxon>Spermatophyta</taxon>
        <taxon>Magnoliopsida</taxon>
        <taxon>eudicotyledons</taxon>
        <taxon>Gunneridae</taxon>
        <taxon>Pentapetalae</taxon>
        <taxon>rosids</taxon>
        <taxon>fabids</taxon>
        <taxon>Fagales</taxon>
        <taxon>Fagaceae</taxon>
        <taxon>Quercus</taxon>
    </lineage>
</organism>
<evidence type="ECO:0000313" key="1">
    <source>
        <dbReference type="EMBL" id="KAK4563174.1"/>
    </source>
</evidence>
<gene>
    <name evidence="1" type="ORF">RGQ29_005613</name>
</gene>
<evidence type="ECO:0000313" key="2">
    <source>
        <dbReference type="Proteomes" id="UP001324115"/>
    </source>
</evidence>
<accession>A0AAN7E4R1</accession>
<name>A0AAN7E4R1_QUERU</name>
<dbReference type="Proteomes" id="UP001324115">
    <property type="component" value="Unassembled WGS sequence"/>
</dbReference>
<proteinExistence type="predicted"/>
<sequence length="74" mass="8248">MPLSLSLSLALKSCFSNLRFSNHSDHLLVSSRDKGGANSKPLISVVFEPFEEVKKELDLVPTVPQLFCSPEIFR</sequence>
<dbReference type="AlphaFoldDB" id="A0AAN7E4R1"/>
<protein>
    <submittedName>
        <fullName evidence="1">Uncharacterized protein</fullName>
    </submittedName>
</protein>
<comment type="caution">
    <text evidence="1">The sequence shown here is derived from an EMBL/GenBank/DDBJ whole genome shotgun (WGS) entry which is preliminary data.</text>
</comment>
<dbReference type="EMBL" id="JAXUIC010000011">
    <property type="protein sequence ID" value="KAK4563174.1"/>
    <property type="molecule type" value="Genomic_DNA"/>
</dbReference>
<reference evidence="1 2" key="1">
    <citation type="journal article" date="2023" name="G3 (Bethesda)">
        <title>A haplotype-resolved chromosome-scale genome for Quercus rubra L. provides insights into the genetics of adaptive traits for red oak species.</title>
        <authorList>
            <person name="Kapoor B."/>
            <person name="Jenkins J."/>
            <person name="Schmutz J."/>
            <person name="Zhebentyayeva T."/>
            <person name="Kuelheim C."/>
            <person name="Coggeshall M."/>
            <person name="Heim C."/>
            <person name="Lasky J.R."/>
            <person name="Leites L."/>
            <person name="Islam-Faridi N."/>
            <person name="Romero-Severson J."/>
            <person name="DeLeo V.L."/>
            <person name="Lucas S.M."/>
            <person name="Lazic D."/>
            <person name="Gailing O."/>
            <person name="Carlson J."/>
            <person name="Staton M."/>
        </authorList>
    </citation>
    <scope>NUCLEOTIDE SEQUENCE [LARGE SCALE GENOMIC DNA]</scope>
    <source>
        <strain evidence="1">Pseudo-F2</strain>
    </source>
</reference>